<dbReference type="Gene3D" id="1.10.510.10">
    <property type="entry name" value="Transferase(Phosphotransferase) domain 1"/>
    <property type="match status" value="1"/>
</dbReference>
<evidence type="ECO:0000313" key="2">
    <source>
        <dbReference type="Proteomes" id="UP000179179"/>
    </source>
</evidence>
<dbReference type="SUPFAM" id="SSF56112">
    <property type="entry name" value="Protein kinase-like (PK-like)"/>
    <property type="match status" value="1"/>
</dbReference>
<evidence type="ECO:0000313" key="1">
    <source>
        <dbReference type="EMBL" id="OGM43278.1"/>
    </source>
</evidence>
<dbReference type="EMBL" id="LYCR01000073">
    <property type="protein sequence ID" value="OGM43278.1"/>
    <property type="molecule type" value="Genomic_DNA"/>
</dbReference>
<keyword evidence="2" id="KW-1185">Reference proteome</keyword>
<accession>A0A1F7ZW52</accession>
<evidence type="ECO:0008006" key="3">
    <source>
        <dbReference type="Google" id="ProtNLM"/>
    </source>
</evidence>
<dbReference type="PANTHER" id="PTHR37542:SF3">
    <property type="entry name" value="PRION-INHIBITION AND PROPAGATION HELO DOMAIN-CONTAINING PROTEIN"/>
    <property type="match status" value="1"/>
</dbReference>
<name>A0A1F7ZW52_9EURO</name>
<dbReference type="InterPro" id="IPR011009">
    <property type="entry name" value="Kinase-like_dom_sf"/>
</dbReference>
<dbReference type="PANTHER" id="PTHR37542">
    <property type="entry name" value="HELO DOMAIN-CONTAINING PROTEIN-RELATED"/>
    <property type="match status" value="1"/>
</dbReference>
<dbReference type="Proteomes" id="UP000179179">
    <property type="component" value="Unassembled WGS sequence"/>
</dbReference>
<dbReference type="STRING" id="109264.A0A1F7ZW52"/>
<dbReference type="OrthoDB" id="1911848at2759"/>
<gene>
    <name evidence="1" type="ORF">ABOM_008653</name>
</gene>
<comment type="caution">
    <text evidence="1">The sequence shown here is derived from an EMBL/GenBank/DDBJ whole genome shotgun (WGS) entry which is preliminary data.</text>
</comment>
<protein>
    <recommendedName>
        <fullName evidence="3">Protein kinase domain-containing protein</fullName>
    </recommendedName>
</protein>
<reference evidence="1 2" key="1">
    <citation type="journal article" date="2016" name="Genome Biol. Evol.">
        <title>Draft genome sequence of an aflatoxigenic Aspergillus species, A. bombycis.</title>
        <authorList>
            <person name="Moore G.G."/>
            <person name="Mack B.M."/>
            <person name="Beltz S.B."/>
            <person name="Gilbert M.K."/>
        </authorList>
    </citation>
    <scope>NUCLEOTIDE SEQUENCE [LARGE SCALE GENOMIC DNA]</scope>
    <source>
        <strain evidence="2">NRRL 26010</strain>
    </source>
</reference>
<dbReference type="AlphaFoldDB" id="A0A1F7ZW52"/>
<dbReference type="RefSeq" id="XP_022386995.1">
    <property type="nucleotide sequence ID" value="XM_022535782.1"/>
</dbReference>
<proteinExistence type="predicted"/>
<sequence>MDPISILAVVSAAVEFIDFGYKVTSTALEIYKSANGATSQNFDLEVVTSSLDMILKKLRQPELGTSITIEEENIIELSKSCQEVAGQMLQVLNDVKASQADGGIKAFRKAIKAVWKREEIERLALRLHTFRSQINFSLTVSLREKVVLMDRDQTNRLDDLSQGIMKSLSKSQDLFSNKLNEHTNTLLSGIRAILREVHQGNDAGPSVAARTTLLKLRCLDDERPEDVLTALQRMSELLNRRFGQAQISTRDLLKPKRSLSCHTERTWPSNRSTALLQQGQMKQRVIVEWKSVDPKHTIAEAAEIMCRVEDIARLLHIDGKPVEMRTLDCLGYVRHFGQQSSEYGILYKLPTEDSIWPLDRLLVEWERAPGTFKRANLSLIVAKAVLMVHLCSWYHKSIRSHNIVFFASDIMRVQLDNPFLIGFEFSRANVGDSKTEIPGFSRVFNLYRHPQCQGLPIEQSENDVVDRPPFCRKFDVYSLGTVLLEIGLWKNLVQLKEDYLKSAPYVSDTPAQFQQWLINNMLPELEVSMGLTYTEAVRQCLLGALFEDDDQAVEALYMNVLVEIGSIIRNGIVEAEAGEKEH</sequence>
<organism evidence="1 2">
    <name type="scientific">Aspergillus bombycis</name>
    <dbReference type="NCBI Taxonomy" id="109264"/>
    <lineage>
        <taxon>Eukaryota</taxon>
        <taxon>Fungi</taxon>
        <taxon>Dikarya</taxon>
        <taxon>Ascomycota</taxon>
        <taxon>Pezizomycotina</taxon>
        <taxon>Eurotiomycetes</taxon>
        <taxon>Eurotiomycetidae</taxon>
        <taxon>Eurotiales</taxon>
        <taxon>Aspergillaceae</taxon>
        <taxon>Aspergillus</taxon>
    </lineage>
</organism>
<dbReference type="GeneID" id="34452043"/>